<dbReference type="Pfam" id="PF00441">
    <property type="entry name" value="Acyl-CoA_dh_1"/>
    <property type="match status" value="1"/>
</dbReference>
<dbReference type="GO" id="GO:0003995">
    <property type="term" value="F:acyl-CoA dehydrogenase activity"/>
    <property type="evidence" value="ECO:0007669"/>
    <property type="project" value="InterPro"/>
</dbReference>
<keyword evidence="4" id="KW-0274">FAD</keyword>
<dbReference type="EMBL" id="NEVP01000011">
    <property type="protein sequence ID" value="OZI47052.1"/>
    <property type="molecule type" value="Genomic_DNA"/>
</dbReference>
<evidence type="ECO:0000256" key="2">
    <source>
        <dbReference type="ARBA" id="ARBA00009347"/>
    </source>
</evidence>
<evidence type="ECO:0000259" key="5">
    <source>
        <dbReference type="Pfam" id="PF00441"/>
    </source>
</evidence>
<keyword evidence="9" id="KW-1185">Reference proteome</keyword>
<evidence type="ECO:0000313" key="9">
    <source>
        <dbReference type="Proteomes" id="UP000216913"/>
    </source>
</evidence>
<dbReference type="Gene3D" id="2.40.110.20">
    <property type="match status" value="1"/>
</dbReference>
<gene>
    <name evidence="8" type="ORF">CAL25_19640</name>
</gene>
<dbReference type="PANTHER" id="PTHR42707">
    <property type="entry name" value="ACYL-COA DEHYDROGENASE"/>
    <property type="match status" value="1"/>
</dbReference>
<dbReference type="InterPro" id="IPR052904">
    <property type="entry name" value="Acyl-CoA_dehydrogenase-like"/>
</dbReference>
<keyword evidence="3" id="KW-0285">Flavoprotein</keyword>
<dbReference type="Proteomes" id="UP000216913">
    <property type="component" value="Unassembled WGS sequence"/>
</dbReference>
<evidence type="ECO:0000313" key="8">
    <source>
        <dbReference type="EMBL" id="OZI47052.1"/>
    </source>
</evidence>
<name>A0A261TCT6_9BORD</name>
<dbReference type="AlphaFoldDB" id="A0A261TCT6"/>
<evidence type="ECO:0000259" key="6">
    <source>
        <dbReference type="Pfam" id="PF02770"/>
    </source>
</evidence>
<evidence type="ECO:0000259" key="7">
    <source>
        <dbReference type="Pfam" id="PF18158"/>
    </source>
</evidence>
<feature type="domain" description="Acyl-CoA dehydrogenase/oxidase C-terminal" evidence="5">
    <location>
        <begin position="285"/>
        <end position="439"/>
    </location>
</feature>
<dbReference type="Pfam" id="PF02770">
    <property type="entry name" value="Acyl-CoA_dh_M"/>
    <property type="match status" value="1"/>
</dbReference>
<dbReference type="PROSITE" id="PS00073">
    <property type="entry name" value="ACYL_COA_DH_2"/>
    <property type="match status" value="1"/>
</dbReference>
<dbReference type="SUPFAM" id="SSF56645">
    <property type="entry name" value="Acyl-CoA dehydrogenase NM domain-like"/>
    <property type="match status" value="1"/>
</dbReference>
<protein>
    <submittedName>
        <fullName evidence="8">DNA alkylation response protein</fullName>
    </submittedName>
</protein>
<feature type="domain" description="Adaptive response protein AidB N-terminal" evidence="7">
    <location>
        <begin position="7"/>
        <end position="170"/>
    </location>
</feature>
<dbReference type="PANTHER" id="PTHR42707:SF2">
    <property type="entry name" value="ACD11 DEHYDROGENASE"/>
    <property type="match status" value="1"/>
</dbReference>
<organism evidence="8 9">
    <name type="scientific">Bordetella genomosp. 5</name>
    <dbReference type="NCBI Taxonomy" id="1395608"/>
    <lineage>
        <taxon>Bacteria</taxon>
        <taxon>Pseudomonadati</taxon>
        <taxon>Pseudomonadota</taxon>
        <taxon>Betaproteobacteria</taxon>
        <taxon>Burkholderiales</taxon>
        <taxon>Alcaligenaceae</taxon>
        <taxon>Bordetella</taxon>
    </lineage>
</organism>
<evidence type="ECO:0000256" key="4">
    <source>
        <dbReference type="ARBA" id="ARBA00022827"/>
    </source>
</evidence>
<proteinExistence type="inferred from homology"/>
<accession>A0A261TCT6</accession>
<sequence length="558" mass="60940">MPADTAVPDSRGQNLFDCDPYAGPMAARYLPADLYAHLLPHLHRLGALAGGEMDALAMSADQHPPTLAVRHRTGVDASRVEKHPDYVALERLAYSEFGLAALSHRGGVLGWADPMPAAAKYALSHLFVQAEFGLCCPVSMTDSLARTLRRYGDPALVEQVLPEVTSLDFDTLRQGAMFMTEQGAGSDVSATTTEAHQDADGNWLLQGDKWFCSNPDAGYAMVLARSEREPGLKGVSLFLLPRDLPDGRHNHYRILRLKDKLGTRSMASGEIRLEGAHAWLVGERGRGFKQMADMINNSRLSNGMRAAGLMRRACAEAMYVARERRAFGQALADMPLMRRQLAKMMLWAEQARSVMYQTAQALADAEAGRGDPALPRIMTPLIKFRACRDARKVTGDAMEVRGGCGYIEEWVEPRLLRDAHLGSIWEGTSNIVALDVLRAIRREQSLPALRAHVDRLLAQGVPCPDSLRAQQDAAIDAAFGLADRAAQENLDALARQAASALYHALSIAALRHEARADGLAGRALLADQVLRHRLMPQDPCAPAQDDDALNQRVLAAQP</sequence>
<dbReference type="InterPro" id="IPR009075">
    <property type="entry name" value="AcylCo_DH/oxidase_C"/>
</dbReference>
<dbReference type="Gene3D" id="1.20.140.10">
    <property type="entry name" value="Butyryl-CoA Dehydrogenase, subunit A, domain 3"/>
    <property type="match status" value="1"/>
</dbReference>
<reference evidence="8 9" key="1">
    <citation type="submission" date="2017-05" db="EMBL/GenBank/DDBJ databases">
        <title>Complete and WGS of Bordetella genogroups.</title>
        <authorList>
            <person name="Spilker T."/>
            <person name="LiPuma J."/>
        </authorList>
    </citation>
    <scope>NUCLEOTIDE SEQUENCE [LARGE SCALE GENOMIC DNA]</scope>
    <source>
        <strain evidence="8 9">AU10456</strain>
    </source>
</reference>
<dbReference type="InterPro" id="IPR006091">
    <property type="entry name" value="Acyl-CoA_Oxase/DH_mid-dom"/>
</dbReference>
<dbReference type="SUPFAM" id="SSF47203">
    <property type="entry name" value="Acyl-CoA dehydrogenase C-terminal domain-like"/>
    <property type="match status" value="1"/>
</dbReference>
<comment type="cofactor">
    <cofactor evidence="1">
        <name>FAD</name>
        <dbReference type="ChEBI" id="CHEBI:57692"/>
    </cofactor>
</comment>
<evidence type="ECO:0000256" key="1">
    <source>
        <dbReference type="ARBA" id="ARBA00001974"/>
    </source>
</evidence>
<dbReference type="InterPro" id="IPR009100">
    <property type="entry name" value="AcylCoA_DH/oxidase_NM_dom_sf"/>
</dbReference>
<comment type="caution">
    <text evidence="8">The sequence shown here is derived from an EMBL/GenBank/DDBJ whole genome shotgun (WGS) entry which is preliminary data.</text>
</comment>
<dbReference type="InterPro" id="IPR006089">
    <property type="entry name" value="Acyl-CoA_DH_CS"/>
</dbReference>
<dbReference type="InterPro" id="IPR036250">
    <property type="entry name" value="AcylCo_DH-like_C"/>
</dbReference>
<evidence type="ECO:0000256" key="3">
    <source>
        <dbReference type="ARBA" id="ARBA00022630"/>
    </source>
</evidence>
<comment type="similarity">
    <text evidence="2">Belongs to the acyl-CoA dehydrogenase family.</text>
</comment>
<dbReference type="Pfam" id="PF18158">
    <property type="entry name" value="AidB_N"/>
    <property type="match status" value="1"/>
</dbReference>
<dbReference type="InterPro" id="IPR041504">
    <property type="entry name" value="AidB_N"/>
</dbReference>
<dbReference type="Gene3D" id="6.10.250.600">
    <property type="match status" value="1"/>
</dbReference>
<feature type="domain" description="Acyl-CoA oxidase/dehydrogenase middle" evidence="6">
    <location>
        <begin position="176"/>
        <end position="274"/>
    </location>
</feature>